<dbReference type="PANTHER" id="PTHR10974:SF1">
    <property type="entry name" value="FI08016P-RELATED"/>
    <property type="match status" value="1"/>
</dbReference>
<sequence>MPSYCIAYCQGGFVMYFRIPSKKCINCIFALICIFAAVSLIEYIHLSTSRKHTSDPGNEAVKALQQRTTSQQREKPNLNRTSIDKGACAIVTTSHMADKQGCKLPNLDPFNPYVVKSVWPVTSLNCTGRLFTKYENNVLRLLDDVNEAERQIEGVSVEPIYRGSDLYAKLGEKKILNLTSRAMTVNDDFLKVTVRFRDGSEQTDIHASISEILDVAQRKKTHTSPLNIMILAFDGTSAAHFQRMLPKTYTFLKDGIDSIIFKGYSVVGESTTPAMSAFLTGKSEQENYAFKETRKEYSNADFVDEWPFIFKDLKRLGIATMWSEDQPRLGTFQLRLKGFRDQPTDHFGRTLWTGWEEINDGVCINSQPQFEVQLKYLKSFMKSYPGIRKFGFIFLSDLCHREPGLVHAADGGLLAFFESLKNENLLNDTMFITMSDHGARFEVVRQSPQGKLEQRLPFLSLTFPPWFKRNYPEHIAALVKNTRMITSPFDVHATMKHLLSFPDKRLVDTAGIGASLFEPLPEGRTCKDAGIPENYCPCLSWQPIDISHPHVHQAVKVAVSHINKLLGSHPMSAKLCHLLELKTILEAYQKLPSQETHLNVDLEDTTCSYQIQFQTTPGDGLFEGLLKINTSGDFKVLVKLIVLTCTVINQSV</sequence>
<dbReference type="CDD" id="cd16021">
    <property type="entry name" value="ALP_like"/>
    <property type="match status" value="1"/>
</dbReference>
<reference evidence="4" key="1">
    <citation type="submission" date="2023-01" db="EMBL/GenBank/DDBJ databases">
        <title>Genome assembly of the deep-sea coral Lophelia pertusa.</title>
        <authorList>
            <person name="Herrera S."/>
            <person name="Cordes E."/>
        </authorList>
    </citation>
    <scope>NUCLEOTIDE SEQUENCE</scope>
    <source>
        <strain evidence="4">USNM1676648</strain>
        <tissue evidence="4">Polyp</tissue>
    </source>
</reference>
<dbReference type="Gene3D" id="3.40.720.10">
    <property type="entry name" value="Alkaline Phosphatase, subunit A"/>
    <property type="match status" value="1"/>
</dbReference>
<dbReference type="InterPro" id="IPR017850">
    <property type="entry name" value="Alkaline_phosphatase_core_sf"/>
</dbReference>
<dbReference type="EMBL" id="MU825873">
    <property type="protein sequence ID" value="KAJ7387770.1"/>
    <property type="molecule type" value="Genomic_DNA"/>
</dbReference>
<evidence type="ECO:0000256" key="1">
    <source>
        <dbReference type="SAM" id="Coils"/>
    </source>
</evidence>
<dbReference type="SUPFAM" id="SSF53649">
    <property type="entry name" value="Alkaline phosphatase-like"/>
    <property type="match status" value="1"/>
</dbReference>
<dbReference type="PANTHER" id="PTHR10974">
    <property type="entry name" value="FI08016P-RELATED"/>
    <property type="match status" value="1"/>
</dbReference>
<evidence type="ECO:0000313" key="5">
    <source>
        <dbReference type="Proteomes" id="UP001163046"/>
    </source>
</evidence>
<keyword evidence="3" id="KW-0812">Transmembrane</keyword>
<accession>A0A9W9ZUM0</accession>
<dbReference type="FunFam" id="3.40.720.10:FF:000017">
    <property type="entry name" value="Predicted protein"/>
    <property type="match status" value="1"/>
</dbReference>
<dbReference type="Pfam" id="PF02995">
    <property type="entry name" value="DUF229"/>
    <property type="match status" value="1"/>
</dbReference>
<name>A0A9W9ZUM0_9CNID</name>
<feature type="region of interest" description="Disordered" evidence="2">
    <location>
        <begin position="50"/>
        <end position="77"/>
    </location>
</feature>
<dbReference type="Proteomes" id="UP001163046">
    <property type="component" value="Unassembled WGS sequence"/>
</dbReference>
<dbReference type="InterPro" id="IPR004245">
    <property type="entry name" value="DUF229"/>
</dbReference>
<keyword evidence="5" id="KW-1185">Reference proteome</keyword>
<dbReference type="AlphaFoldDB" id="A0A9W9ZUM0"/>
<protein>
    <submittedName>
        <fullName evidence="4">Uncharacterized protein</fullName>
    </submittedName>
</protein>
<evidence type="ECO:0000256" key="2">
    <source>
        <dbReference type="SAM" id="MobiDB-lite"/>
    </source>
</evidence>
<proteinExistence type="predicted"/>
<gene>
    <name evidence="4" type="ORF">OS493_001113</name>
</gene>
<keyword evidence="1" id="KW-0175">Coiled coil</keyword>
<dbReference type="OrthoDB" id="5975970at2759"/>
<organism evidence="4 5">
    <name type="scientific">Desmophyllum pertusum</name>
    <dbReference type="NCBI Taxonomy" id="174260"/>
    <lineage>
        <taxon>Eukaryota</taxon>
        <taxon>Metazoa</taxon>
        <taxon>Cnidaria</taxon>
        <taxon>Anthozoa</taxon>
        <taxon>Hexacorallia</taxon>
        <taxon>Scleractinia</taxon>
        <taxon>Caryophylliina</taxon>
        <taxon>Caryophylliidae</taxon>
        <taxon>Desmophyllum</taxon>
    </lineage>
</organism>
<feature type="transmembrane region" description="Helical" evidence="3">
    <location>
        <begin position="24"/>
        <end position="46"/>
    </location>
</feature>
<evidence type="ECO:0000256" key="3">
    <source>
        <dbReference type="SAM" id="Phobius"/>
    </source>
</evidence>
<dbReference type="GO" id="GO:0005615">
    <property type="term" value="C:extracellular space"/>
    <property type="evidence" value="ECO:0007669"/>
    <property type="project" value="TreeGrafter"/>
</dbReference>
<evidence type="ECO:0000313" key="4">
    <source>
        <dbReference type="EMBL" id="KAJ7387770.1"/>
    </source>
</evidence>
<feature type="coiled-coil region" evidence="1">
    <location>
        <begin position="131"/>
        <end position="158"/>
    </location>
</feature>
<keyword evidence="3" id="KW-1133">Transmembrane helix</keyword>
<keyword evidence="3" id="KW-0472">Membrane</keyword>
<comment type="caution">
    <text evidence="4">The sequence shown here is derived from an EMBL/GenBank/DDBJ whole genome shotgun (WGS) entry which is preliminary data.</text>
</comment>